<dbReference type="Proteomes" id="UP000298180">
    <property type="component" value="Unassembled WGS sequence"/>
</dbReference>
<protein>
    <submittedName>
        <fullName evidence="2">Alpha/beta hydrolase</fullName>
    </submittedName>
</protein>
<dbReference type="OrthoDB" id="652634at2"/>
<dbReference type="Pfam" id="PF20408">
    <property type="entry name" value="Abhydrolase_11"/>
    <property type="match status" value="1"/>
</dbReference>
<dbReference type="InterPro" id="IPR026555">
    <property type="entry name" value="NSL3/Tex30"/>
</dbReference>
<name>A0A4Z0C3E3_9BURK</name>
<sequence length="232" mass="24140">MSPEPSQALEVKLPDGGTVSALLDAPDTPRAALIMAHGAGAGMRHRFLAAVAQALCARGVAVLRYQFPYMEQGARRTDPPAVAHACVRAAVREAATRLSGVPLFAGGKSFGGRMTSQAQALEPLPGVRGLAFFGFPLHPAGKPSTSRAGHLAEVRVPMLFLQGTRDTLADLQLIRQVTEGLGSLATLHVVEGADHGFDVLVSSGRTASDVLEELVGALCGWMDQAARPSSAA</sequence>
<proteinExistence type="predicted"/>
<dbReference type="Gene3D" id="3.40.50.1820">
    <property type="entry name" value="alpha/beta hydrolase"/>
    <property type="match status" value="1"/>
</dbReference>
<dbReference type="EMBL" id="SMLM01000001">
    <property type="protein sequence ID" value="TFZ06053.1"/>
    <property type="molecule type" value="Genomic_DNA"/>
</dbReference>
<gene>
    <name evidence="2" type="ORF">EZ313_05240</name>
</gene>
<dbReference type="AlphaFoldDB" id="A0A4Z0C3E3"/>
<organism evidence="2 3">
    <name type="scientific">Ramlibacter henchirensis</name>
    <dbReference type="NCBI Taxonomy" id="204072"/>
    <lineage>
        <taxon>Bacteria</taxon>
        <taxon>Pseudomonadati</taxon>
        <taxon>Pseudomonadota</taxon>
        <taxon>Betaproteobacteria</taxon>
        <taxon>Burkholderiales</taxon>
        <taxon>Comamonadaceae</taxon>
        <taxon>Ramlibacter</taxon>
    </lineage>
</organism>
<keyword evidence="3" id="KW-1185">Reference proteome</keyword>
<keyword evidence="2" id="KW-0378">Hydrolase</keyword>
<evidence type="ECO:0000259" key="1">
    <source>
        <dbReference type="Pfam" id="PF20408"/>
    </source>
</evidence>
<accession>A0A4Z0C3E3</accession>
<dbReference type="PANTHER" id="PTHR13136:SF11">
    <property type="entry name" value="TESTIS-EXPRESSED PROTEIN 30"/>
    <property type="match status" value="1"/>
</dbReference>
<dbReference type="RefSeq" id="WP_135262139.1">
    <property type="nucleotide sequence ID" value="NZ_SMLM01000001.1"/>
</dbReference>
<dbReference type="PANTHER" id="PTHR13136">
    <property type="entry name" value="TESTIS DEVELOPMENT PROTEIN PRTD"/>
    <property type="match status" value="1"/>
</dbReference>
<evidence type="ECO:0000313" key="2">
    <source>
        <dbReference type="EMBL" id="TFZ06053.1"/>
    </source>
</evidence>
<feature type="domain" description="KANL3/Tex30 alpha/beta hydrolase-like" evidence="1">
    <location>
        <begin position="30"/>
        <end position="222"/>
    </location>
</feature>
<dbReference type="GO" id="GO:0016787">
    <property type="term" value="F:hydrolase activity"/>
    <property type="evidence" value="ECO:0007669"/>
    <property type="project" value="UniProtKB-KW"/>
</dbReference>
<evidence type="ECO:0000313" key="3">
    <source>
        <dbReference type="Proteomes" id="UP000298180"/>
    </source>
</evidence>
<comment type="caution">
    <text evidence="2">The sequence shown here is derived from an EMBL/GenBank/DDBJ whole genome shotgun (WGS) entry which is preliminary data.</text>
</comment>
<dbReference type="InterPro" id="IPR046879">
    <property type="entry name" value="KANL3/Tex30_Abhydrolase"/>
</dbReference>
<reference evidence="2 3" key="1">
    <citation type="submission" date="2019-03" db="EMBL/GenBank/DDBJ databases">
        <title>Ramlibacter henchirensis DSM 14656, whole genome shotgun sequence.</title>
        <authorList>
            <person name="Zhang X."/>
            <person name="Feng G."/>
            <person name="Zhu H."/>
        </authorList>
    </citation>
    <scope>NUCLEOTIDE SEQUENCE [LARGE SCALE GENOMIC DNA]</scope>
    <source>
        <strain evidence="2 3">DSM 14656</strain>
    </source>
</reference>
<dbReference type="SUPFAM" id="SSF53474">
    <property type="entry name" value="alpha/beta-Hydrolases"/>
    <property type="match status" value="1"/>
</dbReference>
<dbReference type="InterPro" id="IPR029058">
    <property type="entry name" value="AB_hydrolase_fold"/>
</dbReference>